<dbReference type="Gramene" id="Pp3c1_36180V3.2">
    <property type="protein sequence ID" value="Pp3c1_36180V3.2"/>
    <property type="gene ID" value="Pp3c1_36180"/>
</dbReference>
<dbReference type="eggNOG" id="ENOG502S18I">
    <property type="taxonomic scope" value="Eukaryota"/>
</dbReference>
<dbReference type="EnsemblPlants" id="Pp3c1_36180V3.5">
    <property type="protein sequence ID" value="Pp3c1_36180V3.5"/>
    <property type="gene ID" value="Pp3c1_36180"/>
</dbReference>
<dbReference type="EnsemblPlants" id="Pp3c1_36180V3.2">
    <property type="protein sequence ID" value="Pp3c1_36180V3.2"/>
    <property type="gene ID" value="Pp3c1_36180"/>
</dbReference>
<organism evidence="2">
    <name type="scientific">Physcomitrium patens</name>
    <name type="common">Spreading-leaved earth moss</name>
    <name type="synonym">Physcomitrella patens</name>
    <dbReference type="NCBI Taxonomy" id="3218"/>
    <lineage>
        <taxon>Eukaryota</taxon>
        <taxon>Viridiplantae</taxon>
        <taxon>Streptophyta</taxon>
        <taxon>Embryophyta</taxon>
        <taxon>Bryophyta</taxon>
        <taxon>Bryophytina</taxon>
        <taxon>Bryopsida</taxon>
        <taxon>Funariidae</taxon>
        <taxon>Funariales</taxon>
        <taxon>Funariaceae</taxon>
        <taxon>Physcomitrium</taxon>
    </lineage>
</organism>
<dbReference type="OrthoDB" id="900224at2759"/>
<dbReference type="FunCoup" id="A9RTU3">
    <property type="interactions" value="1961"/>
</dbReference>
<dbReference type="Gramene" id="Pp3c1_36180V3.1">
    <property type="protein sequence ID" value="Pp3c1_36180V3.1"/>
    <property type="gene ID" value="Pp3c1_36180"/>
</dbReference>
<dbReference type="HOGENOM" id="CLU_091877_1_0_1"/>
<evidence type="ECO:0000313" key="3">
    <source>
        <dbReference type="EnsemblPlants" id="Pp3c1_36180V3.1"/>
    </source>
</evidence>
<dbReference type="RefSeq" id="XP_024392279.1">
    <property type="nucleotide sequence ID" value="XM_024536511.2"/>
</dbReference>
<dbReference type="EnsemblPlants" id="Pp3c1_36180V3.4">
    <property type="protein sequence ID" value="Pp3c1_36180V3.4"/>
    <property type="gene ID" value="Pp3c1_36180"/>
</dbReference>
<proteinExistence type="predicted"/>
<reference evidence="2 4" key="1">
    <citation type="journal article" date="2008" name="Science">
        <title>The Physcomitrella genome reveals evolutionary insights into the conquest of land by plants.</title>
        <authorList>
            <person name="Rensing S."/>
            <person name="Lang D."/>
            <person name="Zimmer A."/>
            <person name="Terry A."/>
            <person name="Salamov A."/>
            <person name="Shapiro H."/>
            <person name="Nishiyama T."/>
            <person name="Perroud P.-F."/>
            <person name="Lindquist E."/>
            <person name="Kamisugi Y."/>
            <person name="Tanahashi T."/>
            <person name="Sakakibara K."/>
            <person name="Fujita T."/>
            <person name="Oishi K."/>
            <person name="Shin-I T."/>
            <person name="Kuroki Y."/>
            <person name="Toyoda A."/>
            <person name="Suzuki Y."/>
            <person name="Hashimoto A."/>
            <person name="Yamaguchi K."/>
            <person name="Sugano A."/>
            <person name="Kohara Y."/>
            <person name="Fujiyama A."/>
            <person name="Anterola A."/>
            <person name="Aoki S."/>
            <person name="Ashton N."/>
            <person name="Barbazuk W.B."/>
            <person name="Barker E."/>
            <person name="Bennetzen J."/>
            <person name="Bezanilla M."/>
            <person name="Blankenship R."/>
            <person name="Cho S.H."/>
            <person name="Dutcher S."/>
            <person name="Estelle M."/>
            <person name="Fawcett J.A."/>
            <person name="Gundlach H."/>
            <person name="Hanada K."/>
            <person name="Heyl A."/>
            <person name="Hicks K.A."/>
            <person name="Hugh J."/>
            <person name="Lohr M."/>
            <person name="Mayer K."/>
            <person name="Melkozernov A."/>
            <person name="Murata T."/>
            <person name="Nelson D."/>
            <person name="Pils B."/>
            <person name="Prigge M."/>
            <person name="Reiss B."/>
            <person name="Renner T."/>
            <person name="Rombauts S."/>
            <person name="Rushton P."/>
            <person name="Sanderfoot A."/>
            <person name="Schween G."/>
            <person name="Shiu S.-H."/>
            <person name="Stueber K."/>
            <person name="Theodoulou F.L."/>
            <person name="Tu H."/>
            <person name="Van de Peer Y."/>
            <person name="Verrier P.J."/>
            <person name="Waters E."/>
            <person name="Wood A."/>
            <person name="Yang L."/>
            <person name="Cove D."/>
            <person name="Cuming A."/>
            <person name="Hasebe M."/>
            <person name="Lucas S."/>
            <person name="Mishler D.B."/>
            <person name="Reski R."/>
            <person name="Grigoriev I."/>
            <person name="Quatrano R.S."/>
            <person name="Boore J.L."/>
        </authorList>
    </citation>
    <scope>NUCLEOTIDE SEQUENCE [LARGE SCALE GENOMIC DNA]</scope>
    <source>
        <strain evidence="3 4">cv. Gransden 2004</strain>
    </source>
</reference>
<dbReference type="Gramene" id="Pp3c1_36180V3.5">
    <property type="protein sequence ID" value="Pp3c1_36180V3.5"/>
    <property type="gene ID" value="Pp3c1_36180"/>
</dbReference>
<evidence type="ECO:0000313" key="4">
    <source>
        <dbReference type="Proteomes" id="UP000006727"/>
    </source>
</evidence>
<dbReference type="EnsemblPlants" id="Pp3c1_36180V3.6">
    <property type="protein sequence ID" value="Pp3c1_36180V3.6"/>
    <property type="gene ID" value="Pp3c1_36180"/>
</dbReference>
<dbReference type="EnsemblPlants" id="Pp3c1_36180V3.1">
    <property type="protein sequence ID" value="Pp3c1_36180V3.1"/>
    <property type="gene ID" value="Pp3c1_36180"/>
</dbReference>
<dbReference type="KEGG" id="ppp:112290322"/>
<dbReference type="GeneID" id="112290322"/>
<dbReference type="PaxDb" id="3218-PP1S28_136V6.1"/>
<dbReference type="PANTHER" id="PTHR33384">
    <property type="entry name" value="EXPRESSED PROTEIN"/>
    <property type="match status" value="1"/>
</dbReference>
<dbReference type="AlphaFoldDB" id="A9RTU3"/>
<gene>
    <name evidence="3" type="primary">LOC112290322</name>
    <name evidence="2" type="ORF">PHYPA_001679</name>
</gene>
<name>A9RTU3_PHYPA</name>
<dbReference type="Gramene" id="Pp3c1_36180V3.3">
    <property type="protein sequence ID" value="Pp3c1_36180V3.3"/>
    <property type="gene ID" value="Pp3c1_36180"/>
</dbReference>
<evidence type="ECO:0000313" key="2">
    <source>
        <dbReference type="EMBL" id="PNR63254.1"/>
    </source>
</evidence>
<reference evidence="2 4" key="2">
    <citation type="journal article" date="2018" name="Plant J.">
        <title>The Physcomitrella patens chromosome-scale assembly reveals moss genome structure and evolution.</title>
        <authorList>
            <person name="Lang D."/>
            <person name="Ullrich K.K."/>
            <person name="Murat F."/>
            <person name="Fuchs J."/>
            <person name="Jenkins J."/>
            <person name="Haas F.B."/>
            <person name="Piednoel M."/>
            <person name="Gundlach H."/>
            <person name="Van Bel M."/>
            <person name="Meyberg R."/>
            <person name="Vives C."/>
            <person name="Morata J."/>
            <person name="Symeonidi A."/>
            <person name="Hiss M."/>
            <person name="Muchero W."/>
            <person name="Kamisugi Y."/>
            <person name="Saleh O."/>
            <person name="Blanc G."/>
            <person name="Decker E.L."/>
            <person name="van Gessel N."/>
            <person name="Grimwood J."/>
            <person name="Hayes R.D."/>
            <person name="Graham S.W."/>
            <person name="Gunter L.E."/>
            <person name="McDaniel S.F."/>
            <person name="Hoernstein S.N.W."/>
            <person name="Larsson A."/>
            <person name="Li F.W."/>
            <person name="Perroud P.F."/>
            <person name="Phillips J."/>
            <person name="Ranjan P."/>
            <person name="Rokshar D.S."/>
            <person name="Rothfels C.J."/>
            <person name="Schneider L."/>
            <person name="Shu S."/>
            <person name="Stevenson D.W."/>
            <person name="Thummler F."/>
            <person name="Tillich M."/>
            <person name="Villarreal Aguilar J.C."/>
            <person name="Widiez T."/>
            <person name="Wong G.K."/>
            <person name="Wymore A."/>
            <person name="Zhang Y."/>
            <person name="Zimmer A.D."/>
            <person name="Quatrano R.S."/>
            <person name="Mayer K.F.X."/>
            <person name="Goodstein D."/>
            <person name="Casacuberta J.M."/>
            <person name="Vandepoele K."/>
            <person name="Reski R."/>
            <person name="Cuming A.C."/>
            <person name="Tuskan G.A."/>
            <person name="Maumus F."/>
            <person name="Salse J."/>
            <person name="Schmutz J."/>
            <person name="Rensing S.A."/>
        </authorList>
    </citation>
    <scope>NUCLEOTIDE SEQUENCE [LARGE SCALE GENOMIC DNA]</scope>
    <source>
        <strain evidence="3 4">cv. Gransden 2004</strain>
    </source>
</reference>
<keyword evidence="4" id="KW-1185">Reference proteome</keyword>
<dbReference type="OMA" id="IGLRNHP"/>
<dbReference type="STRING" id="3218.A9RTU3"/>
<dbReference type="EMBL" id="ABEU02000001">
    <property type="protein sequence ID" value="PNR63254.1"/>
    <property type="molecule type" value="Genomic_DNA"/>
</dbReference>
<protein>
    <submittedName>
        <fullName evidence="2 3">Uncharacterized protein</fullName>
    </submittedName>
</protein>
<dbReference type="Proteomes" id="UP000006727">
    <property type="component" value="Chromosome 1"/>
</dbReference>
<feature type="region of interest" description="Disordered" evidence="1">
    <location>
        <begin position="49"/>
        <end position="72"/>
    </location>
</feature>
<dbReference type="Gramene" id="Pp3c1_36180V3.6">
    <property type="protein sequence ID" value="Pp3c1_36180V3.6"/>
    <property type="gene ID" value="Pp3c1_36180"/>
</dbReference>
<dbReference type="Gramene" id="Pp3c1_36180V3.4">
    <property type="protein sequence ID" value="Pp3c1_36180V3.4"/>
    <property type="gene ID" value="Pp3c1_36180"/>
</dbReference>
<reference evidence="3" key="3">
    <citation type="submission" date="2020-12" db="UniProtKB">
        <authorList>
            <consortium name="EnsemblPlants"/>
        </authorList>
    </citation>
    <scope>IDENTIFICATION</scope>
</reference>
<evidence type="ECO:0000256" key="1">
    <source>
        <dbReference type="SAM" id="MobiDB-lite"/>
    </source>
</evidence>
<sequence length="183" mass="20019">MDITRNIRSTQHISWAWSPVDVRPDIGEKRRTRSGLRVEGGEEELICPQPRRPTSVNIPGGEFMKPTRRHKSKSSARVESVACFELLDIFLNKGGYRDVPNFGCSPPNFCGSPPARAGNPLIHDSKFLQQRNSNLSQQLSSCGPSPYGTSTHGTASYDAKPVVRIEGFGSFSSDLSSQVSALA</sequence>
<dbReference type="PANTHER" id="PTHR33384:SF1">
    <property type="entry name" value="EXPRESSED PROTEIN"/>
    <property type="match status" value="1"/>
</dbReference>
<dbReference type="EnsemblPlants" id="Pp3c1_36180V3.3">
    <property type="protein sequence ID" value="Pp3c1_36180V3.3"/>
    <property type="gene ID" value="Pp3c1_36180"/>
</dbReference>
<accession>A9RTU3</accession>